<feature type="region of interest" description="Disordered" evidence="1">
    <location>
        <begin position="93"/>
        <end position="113"/>
    </location>
</feature>
<evidence type="ECO:0000256" key="1">
    <source>
        <dbReference type="SAM" id="MobiDB-lite"/>
    </source>
</evidence>
<protein>
    <submittedName>
        <fullName evidence="2">Uncharacterized protein</fullName>
    </submittedName>
</protein>
<dbReference type="AlphaFoldDB" id="A0AAV2FY14"/>
<dbReference type="EMBL" id="OZ034820">
    <property type="protein sequence ID" value="CAL1403201.1"/>
    <property type="molecule type" value="Genomic_DNA"/>
</dbReference>
<accession>A0AAV2FY14</accession>
<gene>
    <name evidence="2" type="ORF">LTRI10_LOCUS43147</name>
</gene>
<name>A0AAV2FY14_9ROSI</name>
<sequence>MGANRELINSGGPDSVNQTLSPIMATTVLQEASKPNVSFLVNNIVLKDTQVGDDLQSGNLRISSVVKSNNLDGQSIHVDVEHGKIDSHVLSKQHRNGIQTKPLGGMRSHRMTS</sequence>
<evidence type="ECO:0000313" key="3">
    <source>
        <dbReference type="Proteomes" id="UP001497516"/>
    </source>
</evidence>
<keyword evidence="3" id="KW-1185">Reference proteome</keyword>
<reference evidence="2 3" key="1">
    <citation type="submission" date="2024-04" db="EMBL/GenBank/DDBJ databases">
        <authorList>
            <person name="Fracassetti M."/>
        </authorList>
    </citation>
    <scope>NUCLEOTIDE SEQUENCE [LARGE SCALE GENOMIC DNA]</scope>
</reference>
<proteinExistence type="predicted"/>
<organism evidence="2 3">
    <name type="scientific">Linum trigynum</name>
    <dbReference type="NCBI Taxonomy" id="586398"/>
    <lineage>
        <taxon>Eukaryota</taxon>
        <taxon>Viridiplantae</taxon>
        <taxon>Streptophyta</taxon>
        <taxon>Embryophyta</taxon>
        <taxon>Tracheophyta</taxon>
        <taxon>Spermatophyta</taxon>
        <taxon>Magnoliopsida</taxon>
        <taxon>eudicotyledons</taxon>
        <taxon>Gunneridae</taxon>
        <taxon>Pentapetalae</taxon>
        <taxon>rosids</taxon>
        <taxon>fabids</taxon>
        <taxon>Malpighiales</taxon>
        <taxon>Linaceae</taxon>
        <taxon>Linum</taxon>
    </lineage>
</organism>
<evidence type="ECO:0000313" key="2">
    <source>
        <dbReference type="EMBL" id="CAL1403201.1"/>
    </source>
</evidence>
<dbReference type="Proteomes" id="UP001497516">
    <property type="component" value="Chromosome 7"/>
</dbReference>